<dbReference type="SUPFAM" id="SSF52540">
    <property type="entry name" value="P-loop containing nucleoside triphosphate hydrolases"/>
    <property type="match status" value="1"/>
</dbReference>
<dbReference type="HAMAP" id="MF_00239">
    <property type="entry name" value="Cytidyl_kinase_type2"/>
    <property type="match status" value="1"/>
</dbReference>
<keyword evidence="6 10" id="KW-0418">Kinase</keyword>
<evidence type="ECO:0000256" key="5">
    <source>
        <dbReference type="ARBA" id="ARBA00022741"/>
    </source>
</evidence>
<dbReference type="EC" id="2.7.4.25" evidence="10"/>
<comment type="subcellular location">
    <subcellularLocation>
        <location evidence="1 10">Cytoplasm</location>
    </subcellularLocation>
</comment>
<name>A0A7G9ZCE3_9EURY</name>
<evidence type="ECO:0000256" key="8">
    <source>
        <dbReference type="ARBA" id="ARBA00047615"/>
    </source>
</evidence>
<evidence type="ECO:0000256" key="2">
    <source>
        <dbReference type="ARBA" id="ARBA00011005"/>
    </source>
</evidence>
<comment type="catalytic activity">
    <reaction evidence="9 10">
        <text>CMP + ATP = CDP + ADP</text>
        <dbReference type="Rhea" id="RHEA:11600"/>
        <dbReference type="ChEBI" id="CHEBI:30616"/>
        <dbReference type="ChEBI" id="CHEBI:58069"/>
        <dbReference type="ChEBI" id="CHEBI:60377"/>
        <dbReference type="ChEBI" id="CHEBI:456216"/>
        <dbReference type="EC" id="2.7.4.25"/>
    </reaction>
</comment>
<dbReference type="CDD" id="cd02020">
    <property type="entry name" value="CMPK"/>
    <property type="match status" value="1"/>
</dbReference>
<keyword evidence="4 10" id="KW-0808">Transferase</keyword>
<evidence type="ECO:0000256" key="6">
    <source>
        <dbReference type="ARBA" id="ARBA00022777"/>
    </source>
</evidence>
<protein>
    <recommendedName>
        <fullName evidence="10">Cytidylate kinase</fullName>
        <shortName evidence="10">CK</shortName>
        <ecNumber evidence="10">2.7.4.25</ecNumber>
    </recommendedName>
    <alternativeName>
        <fullName evidence="10">Cytidine monophosphate kinase</fullName>
        <shortName evidence="10">CMP kinase</shortName>
    </alternativeName>
</protein>
<evidence type="ECO:0000313" key="11">
    <source>
        <dbReference type="EMBL" id="QNO57927.1"/>
    </source>
</evidence>
<sequence>MRLTISGLPGSGTTTVAKLLSQELAMELISAGEMFRRIAKEKKLPLDQFSELAENNDEFDRQIDEMQSREAMKRDNVIIESRLSGFFVPKADLKIWLKAPSEIRARRIGGREGIAYEDALFAMKNRERSEYKRYEQYYGINLDDLAIYDLIIDSSRWNEKDIVAMIKVAMACVAKRDK</sequence>
<accession>A0A7G9ZCE3</accession>
<dbReference type="GO" id="GO:0036431">
    <property type="term" value="F:dCMP kinase activity"/>
    <property type="evidence" value="ECO:0007669"/>
    <property type="project" value="InterPro"/>
</dbReference>
<evidence type="ECO:0000256" key="1">
    <source>
        <dbReference type="ARBA" id="ARBA00004496"/>
    </source>
</evidence>
<dbReference type="GO" id="GO:0005524">
    <property type="term" value="F:ATP binding"/>
    <property type="evidence" value="ECO:0007669"/>
    <property type="project" value="UniProtKB-UniRule"/>
</dbReference>
<comment type="similarity">
    <text evidence="2 10">Belongs to the cytidylate kinase family. Type 2 subfamily.</text>
</comment>
<organism evidence="11">
    <name type="scientific">Candidatus Methanophaga sp. ANME-1 ERB7</name>
    <dbReference type="NCBI Taxonomy" id="2759913"/>
    <lineage>
        <taxon>Archaea</taxon>
        <taxon>Methanobacteriati</taxon>
        <taxon>Methanobacteriota</taxon>
        <taxon>Stenosarchaea group</taxon>
        <taxon>Methanomicrobia</taxon>
        <taxon>Candidatus Methanophagales</taxon>
        <taxon>Candidatus Methanophagaceae</taxon>
        <taxon>Candidatus Methanophaga</taxon>
    </lineage>
</organism>
<proteinExistence type="inferred from homology"/>
<dbReference type="Pfam" id="PF13189">
    <property type="entry name" value="Cytidylate_kin2"/>
    <property type="match status" value="1"/>
</dbReference>
<comment type="catalytic activity">
    <reaction evidence="8 10">
        <text>dCMP + ATP = dCDP + ADP</text>
        <dbReference type="Rhea" id="RHEA:25094"/>
        <dbReference type="ChEBI" id="CHEBI:30616"/>
        <dbReference type="ChEBI" id="CHEBI:57566"/>
        <dbReference type="ChEBI" id="CHEBI:58593"/>
        <dbReference type="ChEBI" id="CHEBI:456216"/>
        <dbReference type="EC" id="2.7.4.25"/>
    </reaction>
</comment>
<dbReference type="InterPro" id="IPR011892">
    <property type="entry name" value="Cyt_kin_arch"/>
</dbReference>
<evidence type="ECO:0000256" key="9">
    <source>
        <dbReference type="ARBA" id="ARBA00048478"/>
    </source>
</evidence>
<keyword evidence="7 10" id="KW-0067">ATP-binding</keyword>
<dbReference type="NCBIfam" id="TIGR02173">
    <property type="entry name" value="cyt_kin_arch"/>
    <property type="match status" value="1"/>
</dbReference>
<evidence type="ECO:0000256" key="4">
    <source>
        <dbReference type="ARBA" id="ARBA00022679"/>
    </source>
</evidence>
<dbReference type="Gene3D" id="3.40.50.300">
    <property type="entry name" value="P-loop containing nucleotide triphosphate hydrolases"/>
    <property type="match status" value="1"/>
</dbReference>
<dbReference type="GO" id="GO:0006220">
    <property type="term" value="P:pyrimidine nucleotide metabolic process"/>
    <property type="evidence" value="ECO:0007669"/>
    <property type="project" value="UniProtKB-UniRule"/>
</dbReference>
<dbReference type="InterPro" id="IPR027417">
    <property type="entry name" value="P-loop_NTPase"/>
</dbReference>
<gene>
    <name evidence="10 11" type="primary">cmk</name>
    <name evidence="11" type="ORF">GHLLLOKB_00015</name>
</gene>
<feature type="binding site" evidence="10">
    <location>
        <begin position="7"/>
        <end position="15"/>
    </location>
    <ligand>
        <name>ATP</name>
        <dbReference type="ChEBI" id="CHEBI:30616"/>
    </ligand>
</feature>
<keyword evidence="5 10" id="KW-0547">Nucleotide-binding</keyword>
<reference evidence="11" key="1">
    <citation type="submission" date="2020-06" db="EMBL/GenBank/DDBJ databases">
        <title>Unique genomic features of the anaerobic methanotrophic archaea.</title>
        <authorList>
            <person name="Chadwick G.L."/>
            <person name="Skennerton C.T."/>
            <person name="Laso-Perez R."/>
            <person name="Leu A.O."/>
            <person name="Speth D.R."/>
            <person name="Yu H."/>
            <person name="Morgan-Lang C."/>
            <person name="Hatzenpichler R."/>
            <person name="Goudeau D."/>
            <person name="Malmstrom R."/>
            <person name="Brazelton W.J."/>
            <person name="Woyke T."/>
            <person name="Hallam S.J."/>
            <person name="Tyson G.W."/>
            <person name="Wegener G."/>
            <person name="Boetius A."/>
            <person name="Orphan V."/>
        </authorList>
    </citation>
    <scope>NUCLEOTIDE SEQUENCE</scope>
</reference>
<dbReference type="InterPro" id="IPR011994">
    <property type="entry name" value="Cytidylate_kinase_dom"/>
</dbReference>
<dbReference type="AlphaFoldDB" id="A0A7G9ZCE3"/>
<keyword evidence="3 10" id="KW-0963">Cytoplasm</keyword>
<dbReference type="GO" id="GO:0005737">
    <property type="term" value="C:cytoplasm"/>
    <property type="evidence" value="ECO:0007669"/>
    <property type="project" value="UniProtKB-SubCell"/>
</dbReference>
<dbReference type="EMBL" id="MT631707">
    <property type="protein sequence ID" value="QNO57927.1"/>
    <property type="molecule type" value="Genomic_DNA"/>
</dbReference>
<evidence type="ECO:0000256" key="10">
    <source>
        <dbReference type="HAMAP-Rule" id="MF_00239"/>
    </source>
</evidence>
<evidence type="ECO:0000256" key="7">
    <source>
        <dbReference type="ARBA" id="ARBA00022840"/>
    </source>
</evidence>
<evidence type="ECO:0000256" key="3">
    <source>
        <dbReference type="ARBA" id="ARBA00022490"/>
    </source>
</evidence>